<evidence type="ECO:0000313" key="3">
    <source>
        <dbReference type="Proteomes" id="UP001595818"/>
    </source>
</evidence>
<dbReference type="RefSeq" id="WP_377061423.1">
    <property type="nucleotide sequence ID" value="NZ_JBHSJJ010000002.1"/>
</dbReference>
<dbReference type="PANTHER" id="PTHR46825">
    <property type="entry name" value="D-ALANYL-D-ALANINE-CARBOXYPEPTIDASE/ENDOPEPTIDASE AMPH"/>
    <property type="match status" value="1"/>
</dbReference>
<dbReference type="InterPro" id="IPR001466">
    <property type="entry name" value="Beta-lactam-related"/>
</dbReference>
<dbReference type="Pfam" id="PF00144">
    <property type="entry name" value="Beta-lactamase"/>
    <property type="match status" value="1"/>
</dbReference>
<gene>
    <name evidence="2" type="ORF">ACFPFU_03140</name>
</gene>
<name>A0ABV9SWH0_9BACT</name>
<dbReference type="EC" id="3.-.-.-" evidence="2"/>
<evidence type="ECO:0000313" key="2">
    <source>
        <dbReference type="EMBL" id="MFC4870666.1"/>
    </source>
</evidence>
<feature type="domain" description="Beta-lactamase-related" evidence="1">
    <location>
        <begin position="63"/>
        <end position="394"/>
    </location>
</feature>
<dbReference type="EMBL" id="JBHSJJ010000002">
    <property type="protein sequence ID" value="MFC4870666.1"/>
    <property type="molecule type" value="Genomic_DNA"/>
</dbReference>
<proteinExistence type="predicted"/>
<organism evidence="2 3">
    <name type="scientific">Negadavirga shengliensis</name>
    <dbReference type="NCBI Taxonomy" id="1389218"/>
    <lineage>
        <taxon>Bacteria</taxon>
        <taxon>Pseudomonadati</taxon>
        <taxon>Bacteroidota</taxon>
        <taxon>Cytophagia</taxon>
        <taxon>Cytophagales</taxon>
        <taxon>Cyclobacteriaceae</taxon>
        <taxon>Negadavirga</taxon>
    </lineage>
</organism>
<reference evidence="3" key="1">
    <citation type="journal article" date="2019" name="Int. J. Syst. Evol. Microbiol.">
        <title>The Global Catalogue of Microorganisms (GCM) 10K type strain sequencing project: providing services to taxonomists for standard genome sequencing and annotation.</title>
        <authorList>
            <consortium name="The Broad Institute Genomics Platform"/>
            <consortium name="The Broad Institute Genome Sequencing Center for Infectious Disease"/>
            <person name="Wu L."/>
            <person name="Ma J."/>
        </authorList>
    </citation>
    <scope>NUCLEOTIDE SEQUENCE [LARGE SCALE GENOMIC DNA]</scope>
    <source>
        <strain evidence="3">CGMCC 4.7466</strain>
    </source>
</reference>
<dbReference type="Gene3D" id="3.40.710.10">
    <property type="entry name" value="DD-peptidase/beta-lactamase superfamily"/>
    <property type="match status" value="1"/>
</dbReference>
<keyword evidence="2" id="KW-0378">Hydrolase</keyword>
<keyword evidence="3" id="KW-1185">Reference proteome</keyword>
<protein>
    <submittedName>
        <fullName evidence="2">Serine hydrolase domain-containing protein</fullName>
        <ecNumber evidence="2">3.-.-.-</ecNumber>
    </submittedName>
</protein>
<dbReference type="InterPro" id="IPR050491">
    <property type="entry name" value="AmpC-like"/>
</dbReference>
<dbReference type="SUPFAM" id="SSF56601">
    <property type="entry name" value="beta-lactamase/transpeptidase-like"/>
    <property type="match status" value="1"/>
</dbReference>
<dbReference type="GO" id="GO:0016787">
    <property type="term" value="F:hydrolase activity"/>
    <property type="evidence" value="ECO:0007669"/>
    <property type="project" value="UniProtKB-KW"/>
</dbReference>
<dbReference type="InterPro" id="IPR012338">
    <property type="entry name" value="Beta-lactam/transpept-like"/>
</dbReference>
<evidence type="ECO:0000259" key="1">
    <source>
        <dbReference type="Pfam" id="PF00144"/>
    </source>
</evidence>
<sequence length="426" mass="49093">MNSIFYLLVLLIFILMLTSCMTNEKSEKLLQERLEYDSAVLTDSTRSVISGIDGSEIDAFLLEEKIRSLMDSAKVTGLAIAILNDNQIVFRKAFGYANQRKKTSLQINHSFYGASFSKAVFGYIVTILADEGVIDLDKPLQQYLEFPLYALKPEHKWRGFQDLENDKRYEKITARMCLTHTAGFQNWRWIPRPNDPENREKLKIYFDPGTQYFYSGEGIMLLQYVIEHITGKGIEELAKEKVFDPLQMRNTSYVWQKKFESKYCQGHTENQNVIKKNRRDEAQAAGSMETNLIDYSVFVKHIMQLYKQGSGITKMMLNPSFRIRTKAQFGPLSLEQSDENDDIQLSYGLGWGLLQSPHGPGAFKEGHDDGFQHYSIIFPDKGTGVVILSNSDNAESIFKETLEIAIADIYTPWQWENYIPYQMKRE</sequence>
<dbReference type="PANTHER" id="PTHR46825:SF9">
    <property type="entry name" value="BETA-LACTAMASE-RELATED DOMAIN-CONTAINING PROTEIN"/>
    <property type="match status" value="1"/>
</dbReference>
<comment type="caution">
    <text evidence="2">The sequence shown here is derived from an EMBL/GenBank/DDBJ whole genome shotgun (WGS) entry which is preliminary data.</text>
</comment>
<dbReference type="Proteomes" id="UP001595818">
    <property type="component" value="Unassembled WGS sequence"/>
</dbReference>
<accession>A0ABV9SWH0</accession>